<sequence>MRKGSRYGHSEKQGYKKSATFIQKQCRWHRHCKHRIFFGIPQYDIIFVRSRKRSFY</sequence>
<evidence type="ECO:0000313" key="1">
    <source>
        <dbReference type="EMBL" id="DBA56224.1"/>
    </source>
</evidence>
<reference evidence="1" key="2">
    <citation type="submission" date="2024-05" db="EMBL/GenBank/DDBJ databases">
        <authorList>
            <person name="Matrishin C.B."/>
            <person name="Kauffman K.M."/>
        </authorList>
    </citation>
    <scope>NUCLEOTIDE SEQUENCE</scope>
</reference>
<organism evidence="1">
    <name type="scientific">Porphyromonas phage phage030a_KCOM2803</name>
    <dbReference type="NCBI Taxonomy" id="3154120"/>
    <lineage>
        <taxon>Viruses</taxon>
        <taxon>Duplodnaviria</taxon>
        <taxon>Heunggongvirae</taxon>
        <taxon>Uroviricota</taxon>
        <taxon>Caudoviricetes</taxon>
        <taxon>Nixviridae</taxon>
        <taxon>Haasevirus</taxon>
        <taxon>Haasevirus pging00W</taxon>
    </lineage>
</organism>
<proteinExistence type="predicted"/>
<name>A0AAT9J9J5_9CAUD</name>
<accession>A0AAT9J9J5</accession>
<dbReference type="EMBL" id="BK068111">
    <property type="protein sequence ID" value="DBA56224.1"/>
    <property type="molecule type" value="Genomic_DNA"/>
</dbReference>
<protein>
    <submittedName>
        <fullName evidence="1">Uncharacterized protein</fullName>
    </submittedName>
</protein>
<reference evidence="1" key="1">
    <citation type="journal article" date="2023" name="Microbiome">
        <title>Phages are unrecognized players in the ecology of the oral pathogen Porphyromonas gingivalis.</title>
        <authorList>
            <person name="Matrishin C.B."/>
            <person name="Haase E.M."/>
            <person name="Dewhirst F.E."/>
            <person name="Mark Welch J.L."/>
            <person name="Miranda-Sanchez F."/>
            <person name="Chen T."/>
            <person name="MacFarland D.C."/>
            <person name="Kauffman K.M."/>
        </authorList>
    </citation>
    <scope>NUCLEOTIDE SEQUENCE</scope>
</reference>